<accession>A0A1F7X439</accession>
<evidence type="ECO:0000313" key="2">
    <source>
        <dbReference type="Proteomes" id="UP000179219"/>
    </source>
</evidence>
<comment type="caution">
    <text evidence="1">The sequence shown here is derived from an EMBL/GenBank/DDBJ whole genome shotgun (WGS) entry which is preliminary data.</text>
</comment>
<evidence type="ECO:0000313" key="1">
    <source>
        <dbReference type="EMBL" id="OGM09128.1"/>
    </source>
</evidence>
<reference evidence="1 2" key="1">
    <citation type="journal article" date="2016" name="Nat. Commun.">
        <title>Thousands of microbial genomes shed light on interconnected biogeochemical processes in an aquifer system.</title>
        <authorList>
            <person name="Anantharaman K."/>
            <person name="Brown C.T."/>
            <person name="Hug L.A."/>
            <person name="Sharon I."/>
            <person name="Castelle C.J."/>
            <person name="Probst A.J."/>
            <person name="Thomas B.C."/>
            <person name="Singh A."/>
            <person name="Wilkins M.J."/>
            <person name="Karaoz U."/>
            <person name="Brodie E.L."/>
            <person name="Williams K.H."/>
            <person name="Hubbard S.S."/>
            <person name="Banfield J.F."/>
        </authorList>
    </citation>
    <scope>NUCLEOTIDE SEQUENCE [LARGE SCALE GENOMIC DNA]</scope>
</reference>
<gene>
    <name evidence="1" type="ORF">A2159_01700</name>
</gene>
<organism evidence="1 2">
    <name type="scientific">Candidatus Woesebacteria bacterium RBG_13_34_9</name>
    <dbReference type="NCBI Taxonomy" id="1802477"/>
    <lineage>
        <taxon>Bacteria</taxon>
        <taxon>Candidatus Woeseibacteriota</taxon>
    </lineage>
</organism>
<dbReference type="Proteomes" id="UP000179219">
    <property type="component" value="Unassembled WGS sequence"/>
</dbReference>
<dbReference type="InterPro" id="IPR026350">
    <property type="entry name" value="GxxExxY"/>
</dbReference>
<dbReference type="AlphaFoldDB" id="A0A1F7X439"/>
<name>A0A1F7X439_9BACT</name>
<sequence>MNDIVFKELSYRINGICFKVHRDIGRFGREIQYADKLEDLFKGNEINFKREFEIKDLQNNKKTGNRPDFIIEDRILLDVKAKKFITKEDYYQMQRYLKSANIRLGMIVNFRNTYLKPKRVLNSKAKDNDIKRNKL</sequence>
<dbReference type="Pfam" id="PF13366">
    <property type="entry name" value="PDDEXK_3"/>
    <property type="match status" value="1"/>
</dbReference>
<evidence type="ECO:0008006" key="3">
    <source>
        <dbReference type="Google" id="ProtNLM"/>
    </source>
</evidence>
<dbReference type="NCBIfam" id="TIGR04256">
    <property type="entry name" value="GxxExxY"/>
    <property type="match status" value="1"/>
</dbReference>
<dbReference type="EMBL" id="MGFP01000027">
    <property type="protein sequence ID" value="OGM09128.1"/>
    <property type="molecule type" value="Genomic_DNA"/>
</dbReference>
<protein>
    <recommendedName>
        <fullName evidence="3">GxxExxY protein</fullName>
    </recommendedName>
</protein>
<proteinExistence type="predicted"/>